<feature type="domain" description="K Homology" evidence="7">
    <location>
        <begin position="795"/>
        <end position="868"/>
    </location>
</feature>
<keyword evidence="3" id="KW-0677">Repeat</keyword>
<dbReference type="InterPro" id="IPR004088">
    <property type="entry name" value="KH_dom_type_1"/>
</dbReference>
<dbReference type="PANTHER" id="PTHR10627:SF31">
    <property type="entry name" value="DODECA-SATELLITE-BINDING PROTEIN 1, ISOFORM A"/>
    <property type="match status" value="1"/>
</dbReference>
<dbReference type="Pfam" id="PF24668">
    <property type="entry name" value="KH_Vigilin"/>
    <property type="match status" value="1"/>
</dbReference>
<evidence type="ECO:0000256" key="1">
    <source>
        <dbReference type="ARBA" id="ARBA00004496"/>
    </source>
</evidence>
<evidence type="ECO:0000313" key="8">
    <source>
        <dbReference type="EMBL" id="SGZ49795.1"/>
    </source>
</evidence>
<dbReference type="PROSITE" id="PS50084">
    <property type="entry name" value="KH_TYPE_1"/>
    <property type="match status" value="7"/>
</dbReference>
<dbReference type="EMBL" id="LT635764">
    <property type="protein sequence ID" value="SGZ49795.1"/>
    <property type="molecule type" value="Genomic_DNA"/>
</dbReference>
<dbReference type="SUPFAM" id="SSF54791">
    <property type="entry name" value="Eukaryotic type KH-domain (KH-domain type I)"/>
    <property type="match status" value="6"/>
</dbReference>
<evidence type="ECO:0000256" key="5">
    <source>
        <dbReference type="PROSITE-ProRule" id="PRU00117"/>
    </source>
</evidence>
<dbReference type="PANTHER" id="PTHR10627">
    <property type="entry name" value="SCP160"/>
    <property type="match status" value="1"/>
</dbReference>
<feature type="domain" description="K Homology" evidence="7">
    <location>
        <begin position="1125"/>
        <end position="1202"/>
    </location>
</feature>
<dbReference type="InterPro" id="IPR057778">
    <property type="entry name" value="KH_Vigilin_N"/>
</dbReference>
<feature type="domain" description="K Homology" evidence="7">
    <location>
        <begin position="714"/>
        <end position="790"/>
    </location>
</feature>
<dbReference type="GO" id="GO:0003729">
    <property type="term" value="F:mRNA binding"/>
    <property type="evidence" value="ECO:0007669"/>
    <property type="project" value="TreeGrafter"/>
</dbReference>
<feature type="domain" description="K Homology" evidence="7">
    <location>
        <begin position="170"/>
        <end position="252"/>
    </location>
</feature>
<feature type="domain" description="K Homology" evidence="7">
    <location>
        <begin position="954"/>
        <end position="1022"/>
    </location>
</feature>
<evidence type="ECO:0000256" key="3">
    <source>
        <dbReference type="ARBA" id="ARBA00022737"/>
    </source>
</evidence>
<dbReference type="InterPro" id="IPR004087">
    <property type="entry name" value="KH_dom"/>
</dbReference>
<evidence type="ECO:0000313" key="9">
    <source>
        <dbReference type="Proteomes" id="UP000182259"/>
    </source>
</evidence>
<dbReference type="Proteomes" id="UP000182259">
    <property type="component" value="Chromosome I"/>
</dbReference>
<evidence type="ECO:0000256" key="4">
    <source>
        <dbReference type="ARBA" id="ARBA00022884"/>
    </source>
</evidence>
<accession>A0A1L0BFC6</accession>
<gene>
    <name evidence="8" type="ORF">SAMEA4029009_CIC11G00000001269</name>
</gene>
<protein>
    <submittedName>
        <fullName evidence="8">CIC11C00000001269</fullName>
    </submittedName>
</protein>
<dbReference type="Pfam" id="PF00013">
    <property type="entry name" value="KH_1"/>
    <property type="match status" value="6"/>
</dbReference>
<feature type="domain" description="K Homology" evidence="7">
    <location>
        <begin position="552"/>
        <end position="625"/>
    </location>
</feature>
<feature type="domain" description="K Homology" evidence="7">
    <location>
        <begin position="109"/>
        <end position="169"/>
    </location>
</feature>
<keyword evidence="2" id="KW-0963">Cytoplasm</keyword>
<evidence type="ECO:0000256" key="6">
    <source>
        <dbReference type="SAM" id="MobiDB-lite"/>
    </source>
</evidence>
<dbReference type="Gene3D" id="3.30.1370.10">
    <property type="entry name" value="K Homology domain, type 1"/>
    <property type="match status" value="7"/>
</dbReference>
<feature type="compositionally biased region" description="Polar residues" evidence="6">
    <location>
        <begin position="57"/>
        <end position="80"/>
    </location>
</feature>
<feature type="region of interest" description="Disordered" evidence="6">
    <location>
        <begin position="20"/>
        <end position="95"/>
    </location>
</feature>
<dbReference type="SMART" id="SM00322">
    <property type="entry name" value="KH"/>
    <property type="match status" value="9"/>
</dbReference>
<evidence type="ECO:0000259" key="7">
    <source>
        <dbReference type="SMART" id="SM00322"/>
    </source>
</evidence>
<evidence type="ECO:0000256" key="2">
    <source>
        <dbReference type="ARBA" id="ARBA00022490"/>
    </source>
</evidence>
<dbReference type="AlphaFoldDB" id="A0A1L0BFC6"/>
<dbReference type="GO" id="GO:0005737">
    <property type="term" value="C:cytoplasm"/>
    <property type="evidence" value="ECO:0007669"/>
    <property type="project" value="TreeGrafter"/>
</dbReference>
<comment type="subcellular location">
    <subcellularLocation>
        <location evidence="1">Cytoplasm</location>
    </subcellularLocation>
</comment>
<feature type="domain" description="K Homology" evidence="7">
    <location>
        <begin position="634"/>
        <end position="710"/>
    </location>
</feature>
<feature type="compositionally biased region" description="Polar residues" evidence="6">
    <location>
        <begin position="28"/>
        <end position="42"/>
    </location>
</feature>
<name>A0A1L0BFC6_9ASCO</name>
<organism evidence="8 9">
    <name type="scientific">Sungouiella intermedia</name>
    <dbReference type="NCBI Taxonomy" id="45354"/>
    <lineage>
        <taxon>Eukaryota</taxon>
        <taxon>Fungi</taxon>
        <taxon>Dikarya</taxon>
        <taxon>Ascomycota</taxon>
        <taxon>Saccharomycotina</taxon>
        <taxon>Pichiomycetes</taxon>
        <taxon>Metschnikowiaceae</taxon>
        <taxon>Sungouiella</taxon>
    </lineage>
</organism>
<feature type="domain" description="K Homology" evidence="7">
    <location>
        <begin position="872"/>
        <end position="950"/>
    </location>
</feature>
<proteinExistence type="predicted"/>
<keyword evidence="4 5" id="KW-0694">RNA-binding</keyword>
<sequence>MATPAEIIAARVNGTYVESEKNVEAVAPTSSETSVTNGSSRSVSDESAFPVLGGGSRASTPASGASTSWGPNASGTASATPSLSAPVPKSSSAPKFKGSTIQEAFSLDAEDQLNVVRPEFIKILTSIKTSTKTNIECTTSQHTKKRTFLITGKPEQVKLAKRLVIKKLTKPVTLTFNIPAKVRSRVIGAQGRNLKPIIQENEVKIDIGNLEGSESPEPEDEDDIYALTVTVTIDGDAEGAKRAKAQILAIVKEETKNLLIKVAVDDLVKPFVTKAIEKVIDTYPQLDISVPPYYSSSKSVIISGDRETALEVRDQIKDIIALLESKLVIESVPIPKVKHQFLPVDLILEEDDVLIKLPEEGETDVKFIGEPKKIKTAQEKARKTTSQYKVEVLDMSKAHKGNLEHVRAIAALLSKNGTFSTIASDNEVVINPPSLEFLADETQTSLPIEIVVKNDDSEKAKGARRSIVAAVNNITPSQAKIVADIDSFFIAKVPETLDAVEAQYVILNDKVILFDVAEKEGGDDFDDFEDSTSDALEVANKALDNLRELQASLDTVVLKVPSGEQTHISGPHNTTLKCILANVEPDSVVVELHSNASGTSDNEVYIHGLKSEVETVVKDIKSILAEAEEYKATGGFSATLEVPTFVLSRVIGKGGTNLNTIRDQYGVKIDIAGEARDDEVTDKSLKTEISVAGIKRNAEAAKEAISKLAKKFADDTIARLRIENQYHRRIVGPSFSFINRLQDKYNVKIRFPSENNTSFADAPKNKDEVTIRGPSKSVAKAEEELKELYEFERENGFKSSIKIPVKAIARVIGRNGETITDIADGTGVEYRFNRDRKEEEELGYVEVELTGSKSALKEATQKINEIVEEAENFVTVTINVAPKYHRDLVGPSGSVMRKMIEKAGGENLSRQQYARLLTIPNEGSDSDEVVCQGDKNIVDSIVSQINEIVAEKEASVEDQYDLAKEKHKLIVGPGGSIRHALQDEFNVQINIPRPGDSATVIKLFGLPENIEKLKAKLDETTKDNWNESIDIPAAYHSLVSDRGAFFKTLRSEYNVEVAHGNLTRKASNLSNAAIPTPPEEATGESGTKFTIIENVAAEGDDAVIPWRLIGEKEATAKAAVLIGEQLERAKLANRAAWFYSNTPSNHFPRIIGPQGRKVNQIRKSTGAFITVPRLNEKNNQYIYLVGTEESLKKAQEAFNKLI</sequence>
<reference evidence="8 9" key="1">
    <citation type="submission" date="2016-10" db="EMBL/GenBank/DDBJ databases">
        <authorList>
            <person name="de Groot N.N."/>
        </authorList>
    </citation>
    <scope>NUCLEOTIDE SEQUENCE [LARGE SCALE GENOMIC DNA]</scope>
    <source>
        <strain evidence="8 9">PYCC 4715</strain>
    </source>
</reference>
<dbReference type="InterPro" id="IPR036612">
    <property type="entry name" value="KH_dom_type_1_sf"/>
</dbReference>
<feature type="compositionally biased region" description="Low complexity" evidence="6">
    <location>
        <begin position="81"/>
        <end position="95"/>
    </location>
</feature>